<sequence>MYRRRIFCGSRAGVASLAFGLVAALLTAGTASATPGIKVQSEAANDGPIKYTVKMVSKSYGNEQETRTIRSGQTDDFTWQSAAPGTPQQIPDACPDAASIPRNAEGAPIRQVQIRFAAVVIEDGSANVQISFQGRAPRGMNKVTVGGKSLQCPAYNRFSQIVRFSMATTGSSKTVKLSDGTQLTVSASRK</sequence>
<keyword evidence="3" id="KW-1185">Reference proteome</keyword>
<accession>A0A069PH02</accession>
<protein>
    <submittedName>
        <fullName evidence="2">Uncharacterized protein</fullName>
    </submittedName>
</protein>
<dbReference type="InterPro" id="IPR046055">
    <property type="entry name" value="DUF6013"/>
</dbReference>
<organism evidence="2 3">
    <name type="scientific">Caballeronia glathei</name>
    <dbReference type="NCBI Taxonomy" id="60547"/>
    <lineage>
        <taxon>Bacteria</taxon>
        <taxon>Pseudomonadati</taxon>
        <taxon>Pseudomonadota</taxon>
        <taxon>Betaproteobacteria</taxon>
        <taxon>Burkholderiales</taxon>
        <taxon>Burkholderiaceae</taxon>
        <taxon>Caballeronia</taxon>
    </lineage>
</organism>
<keyword evidence="1" id="KW-0732">Signal</keyword>
<dbReference type="EMBL" id="JFHC01000065">
    <property type="protein sequence ID" value="KDR39134.1"/>
    <property type="molecule type" value="Genomic_DNA"/>
</dbReference>
<feature type="signal peptide" evidence="1">
    <location>
        <begin position="1"/>
        <end position="33"/>
    </location>
</feature>
<evidence type="ECO:0000256" key="1">
    <source>
        <dbReference type="SAM" id="SignalP"/>
    </source>
</evidence>
<dbReference type="RefSeq" id="WP_035930374.1">
    <property type="nucleotide sequence ID" value="NZ_CADFFX010000001.1"/>
</dbReference>
<proteinExistence type="predicted"/>
<evidence type="ECO:0000313" key="3">
    <source>
        <dbReference type="Proteomes" id="UP000027466"/>
    </source>
</evidence>
<dbReference type="Pfam" id="PF19476">
    <property type="entry name" value="DUF6013"/>
    <property type="match status" value="1"/>
</dbReference>
<dbReference type="AlphaFoldDB" id="A0A069PH02"/>
<evidence type="ECO:0000313" key="2">
    <source>
        <dbReference type="EMBL" id="KDR39134.1"/>
    </source>
</evidence>
<reference evidence="2 3" key="1">
    <citation type="submission" date="2014-03" db="EMBL/GenBank/DDBJ databases">
        <title>Draft Genome Sequences of Four Burkholderia Strains.</title>
        <authorList>
            <person name="Liu X.Y."/>
            <person name="Li C.X."/>
            <person name="Xu J.H."/>
        </authorList>
    </citation>
    <scope>NUCLEOTIDE SEQUENCE [LARGE SCALE GENOMIC DNA]</scope>
    <source>
        <strain evidence="2 3">DSM 50014</strain>
    </source>
</reference>
<feature type="chain" id="PRO_5007372128" evidence="1">
    <location>
        <begin position="34"/>
        <end position="190"/>
    </location>
</feature>
<dbReference type="Proteomes" id="UP000027466">
    <property type="component" value="Unassembled WGS sequence"/>
</dbReference>
<gene>
    <name evidence="2" type="ORF">BG61_34485</name>
</gene>
<name>A0A069PH02_9BURK</name>
<comment type="caution">
    <text evidence="2">The sequence shown here is derived from an EMBL/GenBank/DDBJ whole genome shotgun (WGS) entry which is preliminary data.</text>
</comment>
<dbReference type="STRING" id="60547.GCA_000751215_02353"/>